<evidence type="ECO:0000256" key="1">
    <source>
        <dbReference type="SAM" id="Phobius"/>
    </source>
</evidence>
<sequence length="206" mass="22760">MEYRYPRWISYVLLGFMVPVIAVAVYAIDTSIAHPGAGADIAFGVVGICIMALLGWVYLYVRRYSFQIGPECVNITGVLRTRSIPFSMINQVVTAAAPRSGTDSWLIDGNDAIITKIDGGLVGFDSLLMNLGKALQPYQVLFYRRENFVRWEMQVAGDSHWVPYEAPSIARKSGRRLMYAIAFGCLIFAIALALLSLTHLGILAAF</sequence>
<feature type="transmembrane region" description="Helical" evidence="1">
    <location>
        <begin position="12"/>
        <end position="29"/>
    </location>
</feature>
<evidence type="ECO:0000313" key="2">
    <source>
        <dbReference type="EMBL" id="GLQ90973.1"/>
    </source>
</evidence>
<keyword evidence="1" id="KW-0812">Transmembrane</keyword>
<keyword evidence="1" id="KW-0472">Membrane</keyword>
<accession>A0ABQ5XKD6</accession>
<keyword evidence="3" id="KW-1185">Reference proteome</keyword>
<dbReference type="EMBL" id="BSOA01000053">
    <property type="protein sequence ID" value="GLQ90973.1"/>
    <property type="molecule type" value="Genomic_DNA"/>
</dbReference>
<evidence type="ECO:0008006" key="4">
    <source>
        <dbReference type="Google" id="ProtNLM"/>
    </source>
</evidence>
<reference evidence="3" key="1">
    <citation type="journal article" date="2019" name="Int. J. Syst. Evol. Microbiol.">
        <title>The Global Catalogue of Microorganisms (GCM) 10K type strain sequencing project: providing services to taxonomists for standard genome sequencing and annotation.</title>
        <authorList>
            <consortium name="The Broad Institute Genomics Platform"/>
            <consortium name="The Broad Institute Genome Sequencing Center for Infectious Disease"/>
            <person name="Wu L."/>
            <person name="Ma J."/>
        </authorList>
    </citation>
    <scope>NUCLEOTIDE SEQUENCE [LARGE SCALE GENOMIC DNA]</scope>
    <source>
        <strain evidence="3">NBRC 111981</strain>
    </source>
</reference>
<organism evidence="2 3">
    <name type="scientific">Dyella flagellata</name>
    <dbReference type="NCBI Taxonomy" id="1867833"/>
    <lineage>
        <taxon>Bacteria</taxon>
        <taxon>Pseudomonadati</taxon>
        <taxon>Pseudomonadota</taxon>
        <taxon>Gammaproteobacteria</taxon>
        <taxon>Lysobacterales</taxon>
        <taxon>Rhodanobacteraceae</taxon>
        <taxon>Dyella</taxon>
    </lineage>
</organism>
<feature type="transmembrane region" description="Helical" evidence="1">
    <location>
        <begin position="177"/>
        <end position="202"/>
    </location>
</feature>
<comment type="caution">
    <text evidence="2">The sequence shown here is derived from an EMBL/GenBank/DDBJ whole genome shotgun (WGS) entry which is preliminary data.</text>
</comment>
<proteinExistence type="predicted"/>
<gene>
    <name evidence="2" type="ORF">GCM10007898_45490</name>
</gene>
<name>A0ABQ5XKD6_9GAMM</name>
<keyword evidence="1" id="KW-1133">Transmembrane helix</keyword>
<dbReference type="RefSeq" id="WP_284334385.1">
    <property type="nucleotide sequence ID" value="NZ_BSOA01000053.1"/>
</dbReference>
<protein>
    <recommendedName>
        <fullName evidence="4">PH domain-containing protein</fullName>
    </recommendedName>
</protein>
<evidence type="ECO:0000313" key="3">
    <source>
        <dbReference type="Proteomes" id="UP001156627"/>
    </source>
</evidence>
<dbReference type="Proteomes" id="UP001156627">
    <property type="component" value="Unassembled WGS sequence"/>
</dbReference>
<feature type="transmembrane region" description="Helical" evidence="1">
    <location>
        <begin position="41"/>
        <end position="61"/>
    </location>
</feature>